<keyword evidence="2" id="KW-1185">Reference proteome</keyword>
<organism evidence="1 2">
    <name type="scientific">Striga asiatica</name>
    <name type="common">Asiatic witchweed</name>
    <name type="synonym">Buchnera asiatica</name>
    <dbReference type="NCBI Taxonomy" id="4170"/>
    <lineage>
        <taxon>Eukaryota</taxon>
        <taxon>Viridiplantae</taxon>
        <taxon>Streptophyta</taxon>
        <taxon>Embryophyta</taxon>
        <taxon>Tracheophyta</taxon>
        <taxon>Spermatophyta</taxon>
        <taxon>Magnoliopsida</taxon>
        <taxon>eudicotyledons</taxon>
        <taxon>Gunneridae</taxon>
        <taxon>Pentapetalae</taxon>
        <taxon>asterids</taxon>
        <taxon>lamiids</taxon>
        <taxon>Lamiales</taxon>
        <taxon>Orobanchaceae</taxon>
        <taxon>Buchnereae</taxon>
        <taxon>Striga</taxon>
    </lineage>
</organism>
<evidence type="ECO:0000313" key="1">
    <source>
        <dbReference type="EMBL" id="GER49665.1"/>
    </source>
</evidence>
<keyword evidence="1" id="KW-0012">Acyltransferase</keyword>
<evidence type="ECO:0000313" key="2">
    <source>
        <dbReference type="Proteomes" id="UP000325081"/>
    </source>
</evidence>
<dbReference type="Proteomes" id="UP000325081">
    <property type="component" value="Unassembled WGS sequence"/>
</dbReference>
<dbReference type="GO" id="GO:0016746">
    <property type="term" value="F:acyltransferase activity"/>
    <property type="evidence" value="ECO:0007669"/>
    <property type="project" value="UniProtKB-KW"/>
</dbReference>
<reference evidence="2" key="1">
    <citation type="journal article" date="2019" name="Curr. Biol.">
        <title>Genome Sequence of Striga asiatica Provides Insight into the Evolution of Plant Parasitism.</title>
        <authorList>
            <person name="Yoshida S."/>
            <person name="Kim S."/>
            <person name="Wafula E.K."/>
            <person name="Tanskanen J."/>
            <person name="Kim Y.M."/>
            <person name="Honaas L."/>
            <person name="Yang Z."/>
            <person name="Spallek T."/>
            <person name="Conn C.E."/>
            <person name="Ichihashi Y."/>
            <person name="Cheong K."/>
            <person name="Cui S."/>
            <person name="Der J.P."/>
            <person name="Gundlach H."/>
            <person name="Jiao Y."/>
            <person name="Hori C."/>
            <person name="Ishida J.K."/>
            <person name="Kasahara H."/>
            <person name="Kiba T."/>
            <person name="Kim M.S."/>
            <person name="Koo N."/>
            <person name="Laohavisit A."/>
            <person name="Lee Y.H."/>
            <person name="Lumba S."/>
            <person name="McCourt P."/>
            <person name="Mortimer J.C."/>
            <person name="Mutuku J.M."/>
            <person name="Nomura T."/>
            <person name="Sasaki-Sekimoto Y."/>
            <person name="Seto Y."/>
            <person name="Wang Y."/>
            <person name="Wakatake T."/>
            <person name="Sakakibara H."/>
            <person name="Demura T."/>
            <person name="Yamaguchi S."/>
            <person name="Yoneyama K."/>
            <person name="Manabe R.I."/>
            <person name="Nelson D.C."/>
            <person name="Schulman A.H."/>
            <person name="Timko M.P."/>
            <person name="dePamphilis C.W."/>
            <person name="Choi D."/>
            <person name="Shirasu K."/>
        </authorList>
    </citation>
    <scope>NUCLEOTIDE SEQUENCE [LARGE SCALE GENOMIC DNA]</scope>
    <source>
        <strain evidence="2">cv. UVA1</strain>
    </source>
</reference>
<gene>
    <name evidence="1" type="ORF">STAS_26924</name>
</gene>
<sequence length="116" mass="12797">MMSPRLMLVKDGVSTKQTQAEIDKEGEASWPIENERKWVSPEVIARKAKEEWLEFAEVSDVGEETLRSCNRLIHSSSEEAEAKVGQVLTVGAHLDKEGLGLAKEVCKGLQCVTDIG</sequence>
<comment type="caution">
    <text evidence="1">The sequence shown here is derived from an EMBL/GenBank/DDBJ whole genome shotgun (WGS) entry which is preliminary data.</text>
</comment>
<accession>A0A5A7QWG9</accession>
<proteinExistence type="predicted"/>
<keyword evidence="1" id="KW-0808">Transferase</keyword>
<name>A0A5A7QWG9_STRAF</name>
<dbReference type="EMBL" id="BKCP01008737">
    <property type="protein sequence ID" value="GER49665.1"/>
    <property type="molecule type" value="Genomic_DNA"/>
</dbReference>
<dbReference type="AlphaFoldDB" id="A0A5A7QWG9"/>
<protein>
    <submittedName>
        <fullName evidence="1">UDP-3-O-(3-hydroxymyristoyl)glucosamineN-acyltransferase</fullName>
    </submittedName>
</protein>